<reference evidence="2 3" key="1">
    <citation type="submission" date="2024-01" db="EMBL/GenBank/DDBJ databases">
        <authorList>
            <person name="Allen C."/>
            <person name="Tagirdzhanova G."/>
        </authorList>
    </citation>
    <scope>NUCLEOTIDE SEQUENCE [LARGE SCALE GENOMIC DNA]</scope>
    <source>
        <strain evidence="2 3">CBS 573.63</strain>
    </source>
</reference>
<evidence type="ECO:0000256" key="1">
    <source>
        <dbReference type="SAM" id="MobiDB-lite"/>
    </source>
</evidence>
<gene>
    <name evidence="2" type="ORF">SEPCBS57363_006177</name>
</gene>
<evidence type="ECO:0000313" key="2">
    <source>
        <dbReference type="EMBL" id="CAK7274465.1"/>
    </source>
</evidence>
<evidence type="ECO:0008006" key="4">
    <source>
        <dbReference type="Google" id="ProtNLM"/>
    </source>
</evidence>
<feature type="compositionally biased region" description="Polar residues" evidence="1">
    <location>
        <begin position="1"/>
        <end position="15"/>
    </location>
</feature>
<comment type="caution">
    <text evidence="2">The sequence shown here is derived from an EMBL/GenBank/DDBJ whole genome shotgun (WGS) entry which is preliminary data.</text>
</comment>
<sequence>MSSTAPTTYSLSSATYGRPHSHHTAETSIDLSNASVPTNAKKFYGSKPGNKLSPHLSINGYVSSDSDSFLASQEDRSASEEDLLFTNGYGKNGMQLPGLGDTFAAPGAPAFLGASRSAYRRPSIESPQLSKSALQHTESDESLSLAGKSSRRKRSTKSAAPVSQRRNFQEEHGSRAQTFTKRYETKRLSALLEATTATGHSHYGDENASDSGQSIHAPDFCIGQRNNVAQQGVEEEKLEKLNIATAIRLRKEAKSKKRVSAMSVSSQSRGSGPVKTIEA</sequence>
<accession>A0ABP0E5V6</accession>
<feature type="region of interest" description="Disordered" evidence="1">
    <location>
        <begin position="1"/>
        <end position="33"/>
    </location>
</feature>
<protein>
    <recommendedName>
        <fullName evidence="4">Pal1 cell morphology protein</fullName>
    </recommendedName>
</protein>
<name>A0ABP0E5V6_9PEZI</name>
<feature type="compositionally biased region" description="Polar residues" evidence="1">
    <location>
        <begin position="125"/>
        <end position="136"/>
    </location>
</feature>
<dbReference type="EMBL" id="CAWUOM010000168">
    <property type="protein sequence ID" value="CAK7274465.1"/>
    <property type="molecule type" value="Genomic_DNA"/>
</dbReference>
<dbReference type="Proteomes" id="UP001642501">
    <property type="component" value="Unassembled WGS sequence"/>
</dbReference>
<proteinExistence type="predicted"/>
<keyword evidence="3" id="KW-1185">Reference proteome</keyword>
<feature type="region of interest" description="Disordered" evidence="1">
    <location>
        <begin position="252"/>
        <end position="279"/>
    </location>
</feature>
<organism evidence="2 3">
    <name type="scientific">Sporothrix epigloea</name>
    <dbReference type="NCBI Taxonomy" id="1892477"/>
    <lineage>
        <taxon>Eukaryota</taxon>
        <taxon>Fungi</taxon>
        <taxon>Dikarya</taxon>
        <taxon>Ascomycota</taxon>
        <taxon>Pezizomycotina</taxon>
        <taxon>Sordariomycetes</taxon>
        <taxon>Sordariomycetidae</taxon>
        <taxon>Ophiostomatales</taxon>
        <taxon>Ophiostomataceae</taxon>
        <taxon>Sporothrix</taxon>
    </lineage>
</organism>
<evidence type="ECO:0000313" key="3">
    <source>
        <dbReference type="Proteomes" id="UP001642501"/>
    </source>
</evidence>
<feature type="region of interest" description="Disordered" evidence="1">
    <location>
        <begin position="122"/>
        <end position="182"/>
    </location>
</feature>